<accession>A0A6J5LXQ4</accession>
<organism evidence="1">
    <name type="scientific">uncultured Caudovirales phage</name>
    <dbReference type="NCBI Taxonomy" id="2100421"/>
    <lineage>
        <taxon>Viruses</taxon>
        <taxon>Duplodnaviria</taxon>
        <taxon>Heunggongvirae</taxon>
        <taxon>Uroviricota</taxon>
        <taxon>Caudoviricetes</taxon>
        <taxon>Peduoviridae</taxon>
        <taxon>Maltschvirus</taxon>
        <taxon>Maltschvirus maltsch</taxon>
    </lineage>
</organism>
<sequence>MKVLNITENDDGSSTVNLDLTQEEAQYLLEQGFITLLEKAVTEEKLRRRVPALFKEKVNSSD</sequence>
<name>A0A6J5LXQ4_9CAUD</name>
<protein>
    <submittedName>
        <fullName evidence="1">Uncharacterized protein</fullName>
    </submittedName>
</protein>
<reference evidence="1" key="1">
    <citation type="submission" date="2020-04" db="EMBL/GenBank/DDBJ databases">
        <authorList>
            <person name="Chiriac C."/>
            <person name="Salcher M."/>
            <person name="Ghai R."/>
            <person name="Kavagutti S V."/>
        </authorList>
    </citation>
    <scope>NUCLEOTIDE SEQUENCE</scope>
</reference>
<gene>
    <name evidence="1" type="ORF">UFOVP336_41</name>
</gene>
<proteinExistence type="predicted"/>
<dbReference type="EMBL" id="LR796359">
    <property type="protein sequence ID" value="CAB4139394.1"/>
    <property type="molecule type" value="Genomic_DNA"/>
</dbReference>
<evidence type="ECO:0000313" key="1">
    <source>
        <dbReference type="EMBL" id="CAB4139394.1"/>
    </source>
</evidence>